<proteinExistence type="predicted"/>
<dbReference type="InterPro" id="IPR051044">
    <property type="entry name" value="MAG_DAG_Lipase"/>
</dbReference>
<evidence type="ECO:0000259" key="1">
    <source>
        <dbReference type="Pfam" id="PF12146"/>
    </source>
</evidence>
<dbReference type="InterPro" id="IPR029058">
    <property type="entry name" value="AB_hydrolase_fold"/>
</dbReference>
<dbReference type="FunFam" id="3.40.50.1820:FF:000132">
    <property type="entry name" value="caffeoylshikimate esterase"/>
    <property type="match status" value="2"/>
</dbReference>
<protein>
    <recommendedName>
        <fullName evidence="1">Serine aminopeptidase S33 domain-containing protein</fullName>
    </recommendedName>
</protein>
<reference evidence="2 3" key="1">
    <citation type="submission" date="2019-09" db="EMBL/GenBank/DDBJ databases">
        <title>A chromosome-level genome assembly of the Chinese tupelo Nyssa sinensis.</title>
        <authorList>
            <person name="Yang X."/>
            <person name="Kang M."/>
            <person name="Yang Y."/>
            <person name="Xiong H."/>
            <person name="Wang M."/>
            <person name="Zhang Z."/>
            <person name="Wang Z."/>
            <person name="Wu H."/>
            <person name="Ma T."/>
            <person name="Liu J."/>
            <person name="Xi Z."/>
        </authorList>
    </citation>
    <scope>NUCLEOTIDE SEQUENCE [LARGE SCALE GENOMIC DNA]</scope>
    <source>
        <strain evidence="2">J267</strain>
        <tissue evidence="2">Leaf</tissue>
    </source>
</reference>
<dbReference type="SUPFAM" id="SSF53474">
    <property type="entry name" value="alpha/beta-Hydrolases"/>
    <property type="match status" value="2"/>
</dbReference>
<dbReference type="EMBL" id="CM018037">
    <property type="protein sequence ID" value="KAA8539322.1"/>
    <property type="molecule type" value="Genomic_DNA"/>
</dbReference>
<dbReference type="InterPro" id="IPR022742">
    <property type="entry name" value="Hydrolase_4"/>
</dbReference>
<accession>A0A5J5BBT3</accession>
<dbReference type="OrthoDB" id="2498029at2759"/>
<evidence type="ECO:0000313" key="2">
    <source>
        <dbReference type="EMBL" id="KAA8539322.1"/>
    </source>
</evidence>
<dbReference type="Gene3D" id="3.40.50.1820">
    <property type="entry name" value="alpha/beta hydrolase"/>
    <property type="match status" value="2"/>
</dbReference>
<gene>
    <name evidence="2" type="ORF">F0562_026014</name>
</gene>
<keyword evidence="3" id="KW-1185">Reference proteome</keyword>
<name>A0A5J5BBT3_9ASTE</name>
<dbReference type="PANTHER" id="PTHR11614">
    <property type="entry name" value="PHOSPHOLIPASE-RELATED"/>
    <property type="match status" value="1"/>
</dbReference>
<evidence type="ECO:0000313" key="3">
    <source>
        <dbReference type="Proteomes" id="UP000325577"/>
    </source>
</evidence>
<feature type="domain" description="Serine aminopeptidase S33" evidence="1">
    <location>
        <begin position="57"/>
        <end position="300"/>
    </location>
</feature>
<dbReference type="AlphaFoldDB" id="A0A5J5BBT3"/>
<dbReference type="Proteomes" id="UP000325577">
    <property type="component" value="Linkage Group LG14"/>
</dbReference>
<sequence length="644" mass="70616">MVHPVAEANEKSPFGSLTPDEFYARHSVSHSSEYITNPRGLKLFTQWWTPLPPTKIIGIVAVVHGYTGESSWFVQLTAVHMAKSGFATCAIDHQGHGFSDGLVAHIPDINPVVDDCISFFDSFRARYPPSLPSFLYAESLGGAIALLITLRRGGSSRPYTGVVLNGAMCGVSAKFKPPWPLEHFLFIVAAVIPTWQVVPTRGSIPDVSFKEDWKRKLALASPRRSKARPRAATALELLRVCREVQSRFTEVDVPLLIVHGGDDIVCDPACADELYQRAASKDKTIKIYPGMWHQLIGEPEENVELVFGETMVHPVAEANEKSPFGSLTPDEFYARHSVSHSSEYITNPRGLKLFTQWWTPLPPTKIIGIVAVVHGYTGESSWFVQLTAIHVAKSGFATCAIDHQGHGCSDGLVAHIPDINPVVDDCISFFDSFRARYPPSLPSFLYAESLGGAIALLITLRRGGSSRPYTGVVLSGAMCGVSAKFKPPWPLEHFLFIIAAVIPTWQVVPTRGSIPDLSFKEDWKRKLALASPSSSKARPRAATALELLRVCREVQSRFTEVDVPLLIVHGGDDIVCDPACADELYQRAASKDKTIKIYPGMWHQLIGEPEENVELVFGEVLDWLRTRAERAGGEAETADGDGGG</sequence>
<dbReference type="Pfam" id="PF12146">
    <property type="entry name" value="Hydrolase_4"/>
    <property type="match status" value="2"/>
</dbReference>
<organism evidence="2 3">
    <name type="scientific">Nyssa sinensis</name>
    <dbReference type="NCBI Taxonomy" id="561372"/>
    <lineage>
        <taxon>Eukaryota</taxon>
        <taxon>Viridiplantae</taxon>
        <taxon>Streptophyta</taxon>
        <taxon>Embryophyta</taxon>
        <taxon>Tracheophyta</taxon>
        <taxon>Spermatophyta</taxon>
        <taxon>Magnoliopsida</taxon>
        <taxon>eudicotyledons</taxon>
        <taxon>Gunneridae</taxon>
        <taxon>Pentapetalae</taxon>
        <taxon>asterids</taxon>
        <taxon>Cornales</taxon>
        <taxon>Nyssaceae</taxon>
        <taxon>Nyssa</taxon>
    </lineage>
</organism>
<feature type="domain" description="Serine aminopeptidase S33" evidence="1">
    <location>
        <begin position="367"/>
        <end position="610"/>
    </location>
</feature>